<protein>
    <recommendedName>
        <fullName evidence="8">Circadian input-output histidine kinase CikA</fullName>
        <ecNumber evidence="3">2.7.13.3</ecNumber>
    </recommendedName>
</protein>
<dbReference type="Pfam" id="PF02518">
    <property type="entry name" value="HATPase_c"/>
    <property type="match status" value="1"/>
</dbReference>
<evidence type="ECO:0000313" key="12">
    <source>
        <dbReference type="Proteomes" id="UP000003781"/>
    </source>
</evidence>
<organism evidence="11 12">
    <name type="scientific">Crocosphaera chwakensis CCY0110</name>
    <dbReference type="NCBI Taxonomy" id="391612"/>
    <lineage>
        <taxon>Bacteria</taxon>
        <taxon>Bacillati</taxon>
        <taxon>Cyanobacteriota</taxon>
        <taxon>Cyanophyceae</taxon>
        <taxon>Oscillatoriophycideae</taxon>
        <taxon>Chroococcales</taxon>
        <taxon>Aphanothecaceae</taxon>
        <taxon>Crocosphaera</taxon>
        <taxon>Crocosphaera chwakensis</taxon>
    </lineage>
</organism>
<evidence type="ECO:0000256" key="1">
    <source>
        <dbReference type="ARBA" id="ARBA00000085"/>
    </source>
</evidence>
<accession>A3IRX6</accession>
<dbReference type="Gene3D" id="1.10.287.130">
    <property type="match status" value="1"/>
</dbReference>
<evidence type="ECO:0000256" key="5">
    <source>
        <dbReference type="ARBA" id="ARBA00022679"/>
    </source>
</evidence>
<feature type="domain" description="Histidine kinase" evidence="10">
    <location>
        <begin position="354"/>
        <end position="577"/>
    </location>
</feature>
<comment type="catalytic activity">
    <reaction evidence="1">
        <text>ATP + protein L-histidine = ADP + protein N-phospho-L-histidine.</text>
        <dbReference type="EC" id="2.7.13.3"/>
    </reaction>
</comment>
<dbReference type="FunFam" id="3.30.565.10:FF:000010">
    <property type="entry name" value="Sensor histidine kinase RcsC"/>
    <property type="match status" value="1"/>
</dbReference>
<dbReference type="CDD" id="cd16922">
    <property type="entry name" value="HATPase_EvgS-ArcB-TorS-like"/>
    <property type="match status" value="1"/>
</dbReference>
<dbReference type="InterPro" id="IPR000014">
    <property type="entry name" value="PAS"/>
</dbReference>
<dbReference type="InterPro" id="IPR035965">
    <property type="entry name" value="PAS-like_dom_sf"/>
</dbReference>
<evidence type="ECO:0000256" key="3">
    <source>
        <dbReference type="ARBA" id="ARBA00012438"/>
    </source>
</evidence>
<dbReference type="InterPro" id="IPR029016">
    <property type="entry name" value="GAF-like_dom_sf"/>
</dbReference>
<dbReference type="InterPro" id="IPR003661">
    <property type="entry name" value="HisK_dim/P_dom"/>
</dbReference>
<keyword evidence="5" id="KW-0808">Transferase</keyword>
<dbReference type="CDD" id="cd00130">
    <property type="entry name" value="PAS"/>
    <property type="match status" value="1"/>
</dbReference>
<dbReference type="RefSeq" id="WP_008276134.1">
    <property type="nucleotide sequence ID" value="NZ_AAXW01000020.1"/>
</dbReference>
<dbReference type="InterPro" id="IPR011006">
    <property type="entry name" value="CheY-like_superfamily"/>
</dbReference>
<sequence>MSSDSPIGSQISNQTNKSIIDFNKLNNVQSFSDILQTIFLGISSTQGVDFFESLVFHLTQVLEIDYAFITQLENDNSTIALAGAFRGKRYDEYVYKLKNTPHEIVLEQGKYTCYDNLKKVFVNDSFIQKNNIESYIGTALYDQKGEVTGLLCVMNSSPLGNKKILPKIIEIFAVSAARELKKIRTEKELEKINIDLEKLVRKKTNQLEETNDNLRKEIKRNKKIQSQLIKQETQFKELVYNIENGIIIVNQEGKIKFANPAALKIFEQPLHSLLDYEFGLPIINDKPVELEILKSNNQTGIVEMNITLTEWENESVYLVSFREITMRKKAEEEIIKAKLEADSANQAKTEFLTNVSHELRTPMNAILGFSQLLKLKLKVDDPLIYEYIDTIYNNSNILLSLINELLDINQAEAGKIELNYCGFSVRQFLGETIKLFSSQLSKKTVNLLIDIEDNVPKFINFDSLRLRQILINLISNSLKFTTKGHIKILISIQELYLNSCTLKIFVEDTGIGIKDEDKERIFQVFTQSKGQDNYRYGGNGLGLFITQKITECLGGTITLESEWGKGSTFTIIFPNVEILDSRENLEEISYIKTLNDLDPVNILVINDVFDDCNIIKGYFAETEHHLLFANNKEMAVNLLNNYCIDILFIRLTLNNIENDLKTSKFLHKQYQTIPIIAITDIYLNIKEHNNSLFQGFLEYPINYSQLVEVLSNILRQKEEQETKIEFSITASDYEKINNLSNLLQELQKIQENSWKLIRRRMILSELQQFCHDLKDLGQTYHCQILVNYSEMLASHVRFFDIEKFSKVLDNFPQIRVSLLNYFDNNG</sequence>
<keyword evidence="12" id="KW-1185">Reference proteome</keyword>
<dbReference type="InterPro" id="IPR005467">
    <property type="entry name" value="His_kinase_dom"/>
</dbReference>
<comment type="similarity">
    <text evidence="2">In the N-terminal section; belongs to the phytochrome family.</text>
</comment>
<gene>
    <name evidence="11" type="ORF">CY0110_30386</name>
</gene>
<keyword evidence="9" id="KW-0175">Coiled coil</keyword>
<dbReference type="Pfam" id="PF00512">
    <property type="entry name" value="HisKA"/>
    <property type="match status" value="1"/>
</dbReference>
<proteinExistence type="inferred from homology"/>
<dbReference type="Gene3D" id="3.30.450.40">
    <property type="match status" value="1"/>
</dbReference>
<dbReference type="Gene3D" id="3.30.450.20">
    <property type="entry name" value="PAS domain"/>
    <property type="match status" value="1"/>
</dbReference>
<reference evidence="11 12" key="1">
    <citation type="submission" date="2007-03" db="EMBL/GenBank/DDBJ databases">
        <authorList>
            <person name="Stal L."/>
            <person name="Ferriera S."/>
            <person name="Johnson J."/>
            <person name="Kravitz S."/>
            <person name="Beeson K."/>
            <person name="Sutton G."/>
            <person name="Rogers Y.-H."/>
            <person name="Friedman R."/>
            <person name="Frazier M."/>
            <person name="Venter J.C."/>
        </authorList>
    </citation>
    <scope>NUCLEOTIDE SEQUENCE [LARGE SCALE GENOMIC DNA]</scope>
    <source>
        <strain evidence="11 12">CCY0110</strain>
    </source>
</reference>
<evidence type="ECO:0000313" key="11">
    <source>
        <dbReference type="EMBL" id="EAZ90827.1"/>
    </source>
</evidence>
<dbReference type="InterPro" id="IPR036890">
    <property type="entry name" value="HATPase_C_sf"/>
</dbReference>
<dbReference type="InterPro" id="IPR004358">
    <property type="entry name" value="Sig_transdc_His_kin-like_C"/>
</dbReference>
<dbReference type="AlphaFoldDB" id="A3IRX6"/>
<keyword evidence="4" id="KW-0597">Phosphoprotein</keyword>
<evidence type="ECO:0000256" key="8">
    <source>
        <dbReference type="ARBA" id="ARBA00074306"/>
    </source>
</evidence>
<evidence type="ECO:0000256" key="7">
    <source>
        <dbReference type="ARBA" id="ARBA00023012"/>
    </source>
</evidence>
<keyword evidence="7" id="KW-0902">Two-component regulatory system</keyword>
<dbReference type="Proteomes" id="UP000003781">
    <property type="component" value="Unassembled WGS sequence"/>
</dbReference>
<dbReference type="SMART" id="SM00387">
    <property type="entry name" value="HATPase_c"/>
    <property type="match status" value="1"/>
</dbReference>
<dbReference type="SUPFAM" id="SSF47384">
    <property type="entry name" value="Homodimeric domain of signal transducing histidine kinase"/>
    <property type="match status" value="1"/>
</dbReference>
<dbReference type="SUPFAM" id="SSF55874">
    <property type="entry name" value="ATPase domain of HSP90 chaperone/DNA topoisomerase II/histidine kinase"/>
    <property type="match status" value="1"/>
</dbReference>
<comment type="caution">
    <text evidence="11">The sequence shown here is derived from an EMBL/GenBank/DDBJ whole genome shotgun (WGS) entry which is preliminary data.</text>
</comment>
<dbReference type="GO" id="GO:0009927">
    <property type="term" value="F:histidine phosphotransfer kinase activity"/>
    <property type="evidence" value="ECO:0007669"/>
    <property type="project" value="TreeGrafter"/>
</dbReference>
<dbReference type="SUPFAM" id="SSF55785">
    <property type="entry name" value="PYP-like sensor domain (PAS domain)"/>
    <property type="match status" value="1"/>
</dbReference>
<dbReference type="SMART" id="SM00388">
    <property type="entry name" value="HisKA"/>
    <property type="match status" value="1"/>
</dbReference>
<evidence type="ECO:0000256" key="6">
    <source>
        <dbReference type="ARBA" id="ARBA00022777"/>
    </source>
</evidence>
<keyword evidence="6 11" id="KW-0418">Kinase</keyword>
<dbReference type="EMBL" id="AAXW01000020">
    <property type="protein sequence ID" value="EAZ90827.1"/>
    <property type="molecule type" value="Genomic_DNA"/>
</dbReference>
<dbReference type="PANTHER" id="PTHR43047:SF72">
    <property type="entry name" value="OSMOSENSING HISTIDINE PROTEIN KINASE SLN1"/>
    <property type="match status" value="1"/>
</dbReference>
<name>A3IRX6_9CHRO</name>
<dbReference type="GO" id="GO:0000155">
    <property type="term" value="F:phosphorelay sensor kinase activity"/>
    <property type="evidence" value="ECO:0007669"/>
    <property type="project" value="InterPro"/>
</dbReference>
<feature type="coiled-coil region" evidence="9">
    <location>
        <begin position="182"/>
        <end position="227"/>
    </location>
</feature>
<dbReference type="Gene3D" id="3.30.565.10">
    <property type="entry name" value="Histidine kinase-like ATPase, C-terminal domain"/>
    <property type="match status" value="1"/>
</dbReference>
<dbReference type="CDD" id="cd00082">
    <property type="entry name" value="HisKA"/>
    <property type="match status" value="1"/>
</dbReference>
<dbReference type="SUPFAM" id="SSF52172">
    <property type="entry name" value="CheY-like"/>
    <property type="match status" value="1"/>
</dbReference>
<dbReference type="Gene3D" id="3.40.50.2300">
    <property type="match status" value="1"/>
</dbReference>
<dbReference type="SUPFAM" id="SSF55781">
    <property type="entry name" value="GAF domain-like"/>
    <property type="match status" value="1"/>
</dbReference>
<dbReference type="GO" id="GO:0005886">
    <property type="term" value="C:plasma membrane"/>
    <property type="evidence" value="ECO:0007669"/>
    <property type="project" value="TreeGrafter"/>
</dbReference>
<evidence type="ECO:0000259" key="10">
    <source>
        <dbReference type="PROSITE" id="PS50109"/>
    </source>
</evidence>
<evidence type="ECO:0000256" key="9">
    <source>
        <dbReference type="SAM" id="Coils"/>
    </source>
</evidence>
<dbReference type="InterPro" id="IPR003594">
    <property type="entry name" value="HATPase_dom"/>
</dbReference>
<dbReference type="InterPro" id="IPR036097">
    <property type="entry name" value="HisK_dim/P_sf"/>
</dbReference>
<evidence type="ECO:0000256" key="2">
    <source>
        <dbReference type="ARBA" id="ARBA00006402"/>
    </source>
</evidence>
<dbReference type="PRINTS" id="PR00344">
    <property type="entry name" value="BCTRLSENSOR"/>
</dbReference>
<dbReference type="eggNOG" id="COG2205">
    <property type="taxonomic scope" value="Bacteria"/>
</dbReference>
<dbReference type="PROSITE" id="PS50109">
    <property type="entry name" value="HIS_KIN"/>
    <property type="match status" value="1"/>
</dbReference>
<dbReference type="PANTHER" id="PTHR43047">
    <property type="entry name" value="TWO-COMPONENT HISTIDINE PROTEIN KINASE"/>
    <property type="match status" value="1"/>
</dbReference>
<dbReference type="EC" id="2.7.13.3" evidence="3"/>
<dbReference type="OrthoDB" id="5389090at2"/>
<evidence type="ECO:0000256" key="4">
    <source>
        <dbReference type="ARBA" id="ARBA00022553"/>
    </source>
</evidence>